<dbReference type="InterPro" id="IPR014782">
    <property type="entry name" value="Peptidase_M1_dom"/>
</dbReference>
<dbReference type="GO" id="GO:0008270">
    <property type="term" value="F:zinc ion binding"/>
    <property type="evidence" value="ECO:0007669"/>
    <property type="project" value="InterPro"/>
</dbReference>
<dbReference type="KEGG" id="pej:FYC62_14335"/>
<dbReference type="PANTHER" id="PTHR11533">
    <property type="entry name" value="PROTEASE M1 ZINC METALLOPROTEASE"/>
    <property type="match status" value="1"/>
</dbReference>
<name>A0A5C0VKN4_9SPHI</name>
<evidence type="ECO:0000256" key="10">
    <source>
        <dbReference type="ARBA" id="ARBA00022833"/>
    </source>
</evidence>
<dbReference type="PANTHER" id="PTHR11533:SF174">
    <property type="entry name" value="PUROMYCIN-SENSITIVE AMINOPEPTIDASE-RELATED"/>
    <property type="match status" value="1"/>
</dbReference>
<dbReference type="GO" id="GO:0006508">
    <property type="term" value="P:proteolysis"/>
    <property type="evidence" value="ECO:0007669"/>
    <property type="project" value="UniProtKB-KW"/>
</dbReference>
<dbReference type="Gene3D" id="2.60.40.1730">
    <property type="entry name" value="tricorn interacting facor f3 domain"/>
    <property type="match status" value="1"/>
</dbReference>
<evidence type="ECO:0000256" key="9">
    <source>
        <dbReference type="ARBA" id="ARBA00022801"/>
    </source>
</evidence>
<dbReference type="InterPro" id="IPR045357">
    <property type="entry name" value="Aminopeptidase_N-like_N"/>
</dbReference>
<dbReference type="GO" id="GO:0070006">
    <property type="term" value="F:metalloaminopeptidase activity"/>
    <property type="evidence" value="ECO:0007669"/>
    <property type="project" value="TreeGrafter"/>
</dbReference>
<feature type="domain" description="Aminopeptidase N-like N-terminal" evidence="14">
    <location>
        <begin position="57"/>
        <end position="241"/>
    </location>
</feature>
<keyword evidence="9" id="KW-0378">Hydrolase</keyword>
<feature type="signal peptide" evidence="12">
    <location>
        <begin position="1"/>
        <end position="21"/>
    </location>
</feature>
<dbReference type="EC" id="3.4.11.2" evidence="4"/>
<reference evidence="15 16" key="1">
    <citation type="submission" date="2019-08" db="EMBL/GenBank/DDBJ databases">
        <title>Pedobacter sp. nov., isolated from Han river, South Korea.</title>
        <authorList>
            <person name="Lee D.-H."/>
            <person name="Kim Y.-S."/>
            <person name="Hwang E.-M."/>
            <person name="Le Tran T.C."/>
            <person name="Cha C.-J."/>
        </authorList>
    </citation>
    <scope>NUCLEOTIDE SEQUENCE [LARGE SCALE GENOMIC DNA]</scope>
    <source>
        <strain evidence="15 16">CJ43</strain>
    </source>
</reference>
<dbReference type="SUPFAM" id="SSF55486">
    <property type="entry name" value="Metalloproteases ('zincins'), catalytic domain"/>
    <property type="match status" value="1"/>
</dbReference>
<dbReference type="EMBL" id="CP043329">
    <property type="protein sequence ID" value="QEK52707.1"/>
    <property type="molecule type" value="Genomic_DNA"/>
</dbReference>
<evidence type="ECO:0000256" key="8">
    <source>
        <dbReference type="ARBA" id="ARBA00022723"/>
    </source>
</evidence>
<keyword evidence="12" id="KW-0732">Signal</keyword>
<proteinExistence type="inferred from homology"/>
<evidence type="ECO:0000256" key="7">
    <source>
        <dbReference type="ARBA" id="ARBA00022670"/>
    </source>
</evidence>
<evidence type="ECO:0000256" key="12">
    <source>
        <dbReference type="SAM" id="SignalP"/>
    </source>
</evidence>
<dbReference type="GO" id="GO:0016285">
    <property type="term" value="F:alanyl aminopeptidase activity"/>
    <property type="evidence" value="ECO:0007669"/>
    <property type="project" value="UniProtKB-EC"/>
</dbReference>
<dbReference type="GO" id="GO:0042277">
    <property type="term" value="F:peptide binding"/>
    <property type="evidence" value="ECO:0007669"/>
    <property type="project" value="TreeGrafter"/>
</dbReference>
<accession>A0A5C0VKN4</accession>
<dbReference type="PRINTS" id="PR00756">
    <property type="entry name" value="ALADIPTASE"/>
</dbReference>
<dbReference type="CDD" id="cd09603">
    <property type="entry name" value="M1_APN_like"/>
    <property type="match status" value="1"/>
</dbReference>
<dbReference type="InterPro" id="IPR042097">
    <property type="entry name" value="Aminopeptidase_N-like_N_sf"/>
</dbReference>
<evidence type="ECO:0000256" key="2">
    <source>
        <dbReference type="ARBA" id="ARBA00001947"/>
    </source>
</evidence>
<dbReference type="RefSeq" id="WP_149075431.1">
    <property type="nucleotide sequence ID" value="NZ_CP043329.1"/>
</dbReference>
<keyword evidence="16" id="KW-1185">Reference proteome</keyword>
<keyword evidence="11" id="KW-0482">Metalloprotease</keyword>
<evidence type="ECO:0000259" key="14">
    <source>
        <dbReference type="Pfam" id="PF17900"/>
    </source>
</evidence>
<dbReference type="GO" id="GO:0005615">
    <property type="term" value="C:extracellular space"/>
    <property type="evidence" value="ECO:0007669"/>
    <property type="project" value="TreeGrafter"/>
</dbReference>
<keyword evidence="7" id="KW-0645">Protease</keyword>
<evidence type="ECO:0000256" key="4">
    <source>
        <dbReference type="ARBA" id="ARBA00012564"/>
    </source>
</evidence>
<evidence type="ECO:0000259" key="13">
    <source>
        <dbReference type="Pfam" id="PF01433"/>
    </source>
</evidence>
<feature type="chain" id="PRO_5022812941" description="Aminopeptidase N" evidence="12">
    <location>
        <begin position="22"/>
        <end position="698"/>
    </location>
</feature>
<evidence type="ECO:0000313" key="15">
    <source>
        <dbReference type="EMBL" id="QEK52707.1"/>
    </source>
</evidence>
<dbReference type="Gene3D" id="1.10.390.10">
    <property type="entry name" value="Neutral Protease Domain 2"/>
    <property type="match status" value="1"/>
</dbReference>
<dbReference type="InterPro" id="IPR027268">
    <property type="entry name" value="Peptidase_M4/M1_CTD_sf"/>
</dbReference>
<evidence type="ECO:0000256" key="5">
    <source>
        <dbReference type="ARBA" id="ARBA00015611"/>
    </source>
</evidence>
<dbReference type="Pfam" id="PF01433">
    <property type="entry name" value="Peptidase_M1"/>
    <property type="match status" value="1"/>
</dbReference>
<evidence type="ECO:0000256" key="6">
    <source>
        <dbReference type="ARBA" id="ARBA00022438"/>
    </source>
</evidence>
<dbReference type="GO" id="GO:0005737">
    <property type="term" value="C:cytoplasm"/>
    <property type="evidence" value="ECO:0007669"/>
    <property type="project" value="TreeGrafter"/>
</dbReference>
<comment type="similarity">
    <text evidence="3">Belongs to the peptidase M1 family.</text>
</comment>
<organism evidence="15 16">
    <name type="scientific">Pedobacter aquae</name>
    <dbReference type="NCBI Taxonomy" id="2605747"/>
    <lineage>
        <taxon>Bacteria</taxon>
        <taxon>Pseudomonadati</taxon>
        <taxon>Bacteroidota</taxon>
        <taxon>Sphingobacteriia</taxon>
        <taxon>Sphingobacteriales</taxon>
        <taxon>Sphingobacteriaceae</taxon>
        <taxon>Pedobacter</taxon>
    </lineage>
</organism>
<keyword evidence="10" id="KW-0862">Zinc</keyword>
<dbReference type="SUPFAM" id="SSF63737">
    <property type="entry name" value="Leukotriene A4 hydrolase N-terminal domain"/>
    <property type="match status" value="1"/>
</dbReference>
<sequence>MILNFIHKCCFFLLAAFFLSACGKIHFIEFEPIYVHAHKAGAKVYHASYTQKIDILHTDLDVSFNWDSAFVYGEARIEAQAYFYATDSLVLDAKGFKIHQIQQQIHEQWQAVSYTYADHKITIRLNKTYQAKEPFVIKINYTAAPRKLRVGRDIFSADDRGLYFIQTKGKKQIWTQGETENNSCWFPTIENPAEKMTHQFNIRVEDKYKTLSNGFLKESIKHTDGTRTDAWLMQQPHAVYLSMLAVGEFEITDDTWNDIPLRYYTEKAYAATAKKVFGNTPAMLDFFSKQLNYPYPWPKYDQIVVRNFVSGAMENTTASVFYNGLNLTAAQHEDYNQDDIIAHELYHHWFGNLVTTESWSNLPLNESFATYGEYLWREFKNGKEDADEHLNQMAQTYFNYAENRDADVIRFNYADKEQMFDAISYQKGAIILHNLRTLVGDEAFFASLNLYLTQNAYQAVEIHHLRLAFEEVTGKDLNWYFQQWFLAKGYPELKIMKNYDAQNQQLMIEVEQLQDTTSAPVYQLPITVKTVFKGKPNYHDILVSDVKQRFMIPVSATPDYIKFDVRNNLLIKKQEDKSEKDYENQFLYADNYLDKLEAISYFENHKTAIPAVNIFQKALADTAWPIILKGLENYKLYTQDFKNQNLTRVKDLAVKHPKSLVRAEAVKVLKRHYSKADYKEVLSKIKEDVSALVHKALY</sequence>
<dbReference type="InterPro" id="IPR001930">
    <property type="entry name" value="Peptidase_M1"/>
</dbReference>
<evidence type="ECO:0000256" key="3">
    <source>
        <dbReference type="ARBA" id="ARBA00010136"/>
    </source>
</evidence>
<dbReference type="GO" id="GO:0016020">
    <property type="term" value="C:membrane"/>
    <property type="evidence" value="ECO:0007669"/>
    <property type="project" value="TreeGrafter"/>
</dbReference>
<comment type="cofactor">
    <cofactor evidence="2">
        <name>Zn(2+)</name>
        <dbReference type="ChEBI" id="CHEBI:29105"/>
    </cofactor>
</comment>
<evidence type="ECO:0000256" key="1">
    <source>
        <dbReference type="ARBA" id="ARBA00000098"/>
    </source>
</evidence>
<gene>
    <name evidence="15" type="ORF">FYC62_14335</name>
</gene>
<evidence type="ECO:0000313" key="16">
    <source>
        <dbReference type="Proteomes" id="UP000323653"/>
    </source>
</evidence>
<dbReference type="AlphaFoldDB" id="A0A5C0VKN4"/>
<dbReference type="GO" id="GO:0043171">
    <property type="term" value="P:peptide catabolic process"/>
    <property type="evidence" value="ECO:0007669"/>
    <property type="project" value="TreeGrafter"/>
</dbReference>
<feature type="domain" description="Peptidase M1 membrane alanine aminopeptidase" evidence="13">
    <location>
        <begin position="279"/>
        <end position="484"/>
    </location>
</feature>
<dbReference type="Proteomes" id="UP000323653">
    <property type="component" value="Chromosome"/>
</dbReference>
<dbReference type="Pfam" id="PF17900">
    <property type="entry name" value="Peptidase_M1_N"/>
    <property type="match status" value="1"/>
</dbReference>
<protein>
    <recommendedName>
        <fullName evidence="5">Aminopeptidase N</fullName>
        <ecNumber evidence="4">3.4.11.2</ecNumber>
    </recommendedName>
</protein>
<dbReference type="InterPro" id="IPR050344">
    <property type="entry name" value="Peptidase_M1_aminopeptidases"/>
</dbReference>
<keyword evidence="8" id="KW-0479">Metal-binding</keyword>
<keyword evidence="6" id="KW-0031">Aminopeptidase</keyword>
<evidence type="ECO:0000256" key="11">
    <source>
        <dbReference type="ARBA" id="ARBA00023049"/>
    </source>
</evidence>
<comment type="catalytic activity">
    <reaction evidence="1">
        <text>Release of an N-terminal amino acid, Xaa-|-Yaa- from a peptide, amide or arylamide. Xaa is preferably Ala, but may be most amino acids including Pro (slow action). When a terminal hydrophobic residue is followed by a prolyl residue, the two may be released as an intact Xaa-Pro dipeptide.</text>
        <dbReference type="EC" id="3.4.11.2"/>
    </reaction>
</comment>